<organism evidence="7 8">
    <name type="scientific">Williamsia serinedens</name>
    <dbReference type="NCBI Taxonomy" id="391736"/>
    <lineage>
        <taxon>Bacteria</taxon>
        <taxon>Bacillati</taxon>
        <taxon>Actinomycetota</taxon>
        <taxon>Actinomycetes</taxon>
        <taxon>Mycobacteriales</taxon>
        <taxon>Nocardiaceae</taxon>
        <taxon>Williamsia</taxon>
    </lineage>
</organism>
<keyword evidence="5" id="KW-0804">Transcription</keyword>
<dbReference type="GO" id="GO:0003677">
    <property type="term" value="F:DNA binding"/>
    <property type="evidence" value="ECO:0007669"/>
    <property type="project" value="UniProtKB-KW"/>
</dbReference>
<dbReference type="PROSITE" id="PS50995">
    <property type="entry name" value="HTH_MARR_2"/>
    <property type="match status" value="1"/>
</dbReference>
<dbReference type="InterPro" id="IPR055166">
    <property type="entry name" value="Transc_reg_Sar_Rot_HTH"/>
</dbReference>
<reference evidence="7 8" key="1">
    <citation type="submission" date="2022-06" db="EMBL/GenBank/DDBJ databases">
        <title>Genomic Encyclopedia of Archaeal and Bacterial Type Strains, Phase II (KMG-II): from individual species to whole genera.</title>
        <authorList>
            <person name="Goeker M."/>
        </authorList>
    </citation>
    <scope>NUCLEOTIDE SEQUENCE [LARGE SCALE GENOMIC DNA]</scope>
    <source>
        <strain evidence="7 8">DSM 45037</strain>
    </source>
</reference>
<dbReference type="Proteomes" id="UP001205740">
    <property type="component" value="Unassembled WGS sequence"/>
</dbReference>
<dbReference type="InterPro" id="IPR039422">
    <property type="entry name" value="MarR/SlyA-like"/>
</dbReference>
<keyword evidence="4 7" id="KW-0238">DNA-binding</keyword>
<evidence type="ECO:0000256" key="4">
    <source>
        <dbReference type="ARBA" id="ARBA00023125"/>
    </source>
</evidence>
<sequence>MQTTSEDSGDLLALDRQLCFALAVTNRTVLTLYRPLLEPLGLTHPQYLVMLALWEESPRSVRSIGDALVLDSATLSPLLKRLEAMGLVTRRRSDLDERRLDVALTDAGTALRERAEAIPPAVIDKLGVSLAELERLRDVLWDLNRAAATTPTGGQV</sequence>
<evidence type="ECO:0000256" key="3">
    <source>
        <dbReference type="ARBA" id="ARBA00023015"/>
    </source>
</evidence>
<dbReference type="Pfam" id="PF22381">
    <property type="entry name" value="Staph_reg_Sar_Rot"/>
    <property type="match status" value="1"/>
</dbReference>
<evidence type="ECO:0000259" key="6">
    <source>
        <dbReference type="PROSITE" id="PS50995"/>
    </source>
</evidence>
<dbReference type="PANTHER" id="PTHR33164:SF5">
    <property type="entry name" value="ORGANIC HYDROPEROXIDE RESISTANCE TRANSCRIPTIONAL REGULATOR"/>
    <property type="match status" value="1"/>
</dbReference>
<name>A0ABT1GYP3_9NOCA</name>
<proteinExistence type="predicted"/>
<dbReference type="PANTHER" id="PTHR33164">
    <property type="entry name" value="TRANSCRIPTIONAL REGULATOR, MARR FAMILY"/>
    <property type="match status" value="1"/>
</dbReference>
<keyword evidence="2" id="KW-0963">Cytoplasm</keyword>
<evidence type="ECO:0000256" key="1">
    <source>
        <dbReference type="ARBA" id="ARBA00004496"/>
    </source>
</evidence>
<dbReference type="SMART" id="SM00347">
    <property type="entry name" value="HTH_MARR"/>
    <property type="match status" value="1"/>
</dbReference>
<evidence type="ECO:0000256" key="2">
    <source>
        <dbReference type="ARBA" id="ARBA00022490"/>
    </source>
</evidence>
<comment type="subcellular location">
    <subcellularLocation>
        <location evidence="1">Cytoplasm</location>
    </subcellularLocation>
</comment>
<gene>
    <name evidence="7" type="ORF">LX12_001287</name>
</gene>
<protein>
    <submittedName>
        <fullName evidence="7">DNA-binding transcriptional regulator, MarR family</fullName>
    </submittedName>
</protein>
<dbReference type="Gene3D" id="1.10.10.10">
    <property type="entry name" value="Winged helix-like DNA-binding domain superfamily/Winged helix DNA-binding domain"/>
    <property type="match status" value="1"/>
</dbReference>
<dbReference type="EMBL" id="JAMTCG010000002">
    <property type="protein sequence ID" value="MCP2160108.1"/>
    <property type="molecule type" value="Genomic_DNA"/>
</dbReference>
<keyword evidence="8" id="KW-1185">Reference proteome</keyword>
<dbReference type="InterPro" id="IPR000835">
    <property type="entry name" value="HTH_MarR-typ"/>
</dbReference>
<evidence type="ECO:0000313" key="8">
    <source>
        <dbReference type="Proteomes" id="UP001205740"/>
    </source>
</evidence>
<feature type="domain" description="HTH marR-type" evidence="6">
    <location>
        <begin position="15"/>
        <end position="145"/>
    </location>
</feature>
<dbReference type="InterPro" id="IPR036390">
    <property type="entry name" value="WH_DNA-bd_sf"/>
</dbReference>
<evidence type="ECO:0000313" key="7">
    <source>
        <dbReference type="EMBL" id="MCP2160108.1"/>
    </source>
</evidence>
<evidence type="ECO:0000256" key="5">
    <source>
        <dbReference type="ARBA" id="ARBA00023163"/>
    </source>
</evidence>
<dbReference type="SUPFAM" id="SSF46785">
    <property type="entry name" value="Winged helix' DNA-binding domain"/>
    <property type="match status" value="1"/>
</dbReference>
<accession>A0ABT1GYP3</accession>
<comment type="caution">
    <text evidence="7">The sequence shown here is derived from an EMBL/GenBank/DDBJ whole genome shotgun (WGS) entry which is preliminary data.</text>
</comment>
<dbReference type="InterPro" id="IPR036388">
    <property type="entry name" value="WH-like_DNA-bd_sf"/>
</dbReference>
<keyword evidence="3" id="KW-0805">Transcription regulation</keyword>
<dbReference type="RefSeq" id="WP_253653685.1">
    <property type="nucleotide sequence ID" value="NZ_BAAAOE010000001.1"/>
</dbReference>